<geneLocation type="plastid" evidence="4"/>
<reference evidence="4" key="2">
    <citation type="submission" date="2019-04" db="EMBL/GenBank/DDBJ databases">
        <authorList>
            <person name="Pasella M."/>
        </authorList>
    </citation>
    <scope>NUCLEOTIDE SEQUENCE</scope>
    <source>
        <strain evidence="4">VRM320</strain>
    </source>
</reference>
<name>A0A4D6WV96_9FLOR</name>
<sequence length="51" mass="6194">MQNIGVEKVYLIHSPRINYIKITRKSKIRKAKLYYLRNKSGKETRLKQKFI</sequence>
<dbReference type="Pfam" id="PF01245">
    <property type="entry name" value="Ribosomal_L19"/>
    <property type="match status" value="1"/>
</dbReference>
<evidence type="ECO:0000256" key="3">
    <source>
        <dbReference type="ARBA" id="ARBA00023274"/>
    </source>
</evidence>
<organism evidence="4">
    <name type="scientific">Dicranema revolutum</name>
    <dbReference type="NCBI Taxonomy" id="239144"/>
    <lineage>
        <taxon>Eukaryota</taxon>
        <taxon>Rhodophyta</taxon>
        <taxon>Florideophyceae</taxon>
        <taxon>Rhodymeniophycidae</taxon>
        <taxon>Gigartinales</taxon>
        <taxon>Dicranemataceae</taxon>
        <taxon>Dicranema</taxon>
    </lineage>
</organism>
<dbReference type="InterPro" id="IPR018257">
    <property type="entry name" value="Ribosomal_bL19_CS"/>
</dbReference>
<dbReference type="PROSITE" id="PS01015">
    <property type="entry name" value="RIBOSOMAL_L19"/>
    <property type="match status" value="1"/>
</dbReference>
<dbReference type="SUPFAM" id="SSF50104">
    <property type="entry name" value="Translation proteins SH3-like domain"/>
    <property type="match status" value="1"/>
</dbReference>
<keyword evidence="3" id="KW-0687">Ribonucleoprotein</keyword>
<dbReference type="GO" id="GO:0006412">
    <property type="term" value="P:translation"/>
    <property type="evidence" value="ECO:0007669"/>
    <property type="project" value="InterPro"/>
</dbReference>
<dbReference type="EMBL" id="MK814651">
    <property type="protein sequence ID" value="QCI06270.1"/>
    <property type="molecule type" value="Genomic_DNA"/>
</dbReference>
<protein>
    <submittedName>
        <fullName evidence="4">Ribosomal protein L19</fullName>
    </submittedName>
</protein>
<accession>A0A4D6WV96</accession>
<dbReference type="InterPro" id="IPR008991">
    <property type="entry name" value="Translation_prot_SH3-like_sf"/>
</dbReference>
<dbReference type="AlphaFoldDB" id="A0A4D6WV96"/>
<keyword evidence="2 4" id="KW-0689">Ribosomal protein</keyword>
<dbReference type="GO" id="GO:1990904">
    <property type="term" value="C:ribonucleoprotein complex"/>
    <property type="evidence" value="ECO:0007669"/>
    <property type="project" value="UniProtKB-KW"/>
</dbReference>
<dbReference type="InterPro" id="IPR038657">
    <property type="entry name" value="Ribosomal_bL19_sf"/>
</dbReference>
<keyword evidence="4" id="KW-0934">Plastid</keyword>
<evidence type="ECO:0000256" key="1">
    <source>
        <dbReference type="ARBA" id="ARBA00005781"/>
    </source>
</evidence>
<proteinExistence type="inferred from homology"/>
<dbReference type="Gene3D" id="2.30.30.790">
    <property type="match status" value="1"/>
</dbReference>
<dbReference type="InterPro" id="IPR001857">
    <property type="entry name" value="Ribosomal_bL19"/>
</dbReference>
<evidence type="ECO:0000256" key="2">
    <source>
        <dbReference type="ARBA" id="ARBA00022980"/>
    </source>
</evidence>
<reference evidence="4" key="1">
    <citation type="journal article" date="2019" name="Mol. Phylogenet. Evol.">
        <title>Morphological evolution and classification of the red algal order Ceramiales inferred using plastid phylogenomics.</title>
        <authorList>
            <person name="Diaz-Tapia P."/>
            <person name="Pasella M.M."/>
            <person name="Verbruggen H."/>
            <person name="Maggs C.A."/>
        </authorList>
    </citation>
    <scope>NUCLEOTIDE SEQUENCE</scope>
    <source>
        <strain evidence="4">VRM320</strain>
    </source>
</reference>
<gene>
    <name evidence="4" type="primary">rpl19</name>
</gene>
<dbReference type="GO" id="GO:0003735">
    <property type="term" value="F:structural constituent of ribosome"/>
    <property type="evidence" value="ECO:0007669"/>
    <property type="project" value="InterPro"/>
</dbReference>
<comment type="similarity">
    <text evidence="1">Belongs to the bacterial ribosomal protein bL19 family.</text>
</comment>
<evidence type="ECO:0000313" key="4">
    <source>
        <dbReference type="EMBL" id="QCI06270.1"/>
    </source>
</evidence>
<dbReference type="GO" id="GO:0005840">
    <property type="term" value="C:ribosome"/>
    <property type="evidence" value="ECO:0007669"/>
    <property type="project" value="UniProtKB-KW"/>
</dbReference>